<dbReference type="PROSITE" id="PS00330">
    <property type="entry name" value="HEMOLYSIN_CALCIUM"/>
    <property type="match status" value="1"/>
</dbReference>
<dbReference type="SUPFAM" id="SSF51120">
    <property type="entry name" value="beta-Roll"/>
    <property type="match status" value="3"/>
</dbReference>
<dbReference type="Gene3D" id="2.150.10.10">
    <property type="entry name" value="Serralysin-like metalloprotease, C-terminal"/>
    <property type="match status" value="2"/>
</dbReference>
<dbReference type="RefSeq" id="WP_140455747.1">
    <property type="nucleotide sequence ID" value="NZ_VFRP01000027.1"/>
</dbReference>
<gene>
    <name evidence="3" type="ORF">FJM51_19165</name>
</gene>
<dbReference type="GO" id="GO:0005576">
    <property type="term" value="C:extracellular region"/>
    <property type="evidence" value="ECO:0007669"/>
    <property type="project" value="UniProtKB-SubCell"/>
</dbReference>
<comment type="subcellular location">
    <subcellularLocation>
        <location evidence="1">Secreted</location>
    </subcellularLocation>
</comment>
<dbReference type="Pfam" id="PF00353">
    <property type="entry name" value="HemolysinCabind"/>
    <property type="match status" value="6"/>
</dbReference>
<dbReference type="PANTHER" id="PTHR38340">
    <property type="entry name" value="S-LAYER PROTEIN"/>
    <property type="match status" value="1"/>
</dbReference>
<dbReference type="OrthoDB" id="7876310at2"/>
<dbReference type="AlphaFoldDB" id="A0A501WE44"/>
<dbReference type="InterPro" id="IPR050557">
    <property type="entry name" value="RTX_toxin/Mannuronan_C5-epim"/>
</dbReference>
<dbReference type="InterPro" id="IPR001343">
    <property type="entry name" value="Hemolysn_Ca-bd"/>
</dbReference>
<dbReference type="Proteomes" id="UP000319255">
    <property type="component" value="Unassembled WGS sequence"/>
</dbReference>
<dbReference type="InterPro" id="IPR018511">
    <property type="entry name" value="Hemolysin-typ_Ca-bd_CS"/>
</dbReference>
<accession>A0A501WE44</accession>
<keyword evidence="2" id="KW-0964">Secreted</keyword>
<protein>
    <submittedName>
        <fullName evidence="3">Calcium-binding protein</fullName>
    </submittedName>
</protein>
<dbReference type="Gene3D" id="2.160.20.160">
    <property type="match status" value="1"/>
</dbReference>
<reference evidence="3 4" key="1">
    <citation type="submission" date="2019-06" db="EMBL/GenBank/DDBJ databases">
        <title>A novel bacterium of genus Amaricoccus, isolated from marine sediment.</title>
        <authorList>
            <person name="Huang H."/>
            <person name="Mo K."/>
            <person name="Hu Y."/>
        </authorList>
    </citation>
    <scope>NUCLEOTIDE SEQUENCE [LARGE SCALE GENOMIC DNA]</scope>
    <source>
        <strain evidence="3 4">HB172011</strain>
    </source>
</reference>
<dbReference type="PANTHER" id="PTHR38340:SF1">
    <property type="entry name" value="S-LAYER PROTEIN"/>
    <property type="match status" value="1"/>
</dbReference>
<evidence type="ECO:0000313" key="4">
    <source>
        <dbReference type="Proteomes" id="UP000319255"/>
    </source>
</evidence>
<comment type="caution">
    <text evidence="3">The sequence shown here is derived from an EMBL/GenBank/DDBJ whole genome shotgun (WGS) entry which is preliminary data.</text>
</comment>
<dbReference type="EMBL" id="VFRP01000027">
    <property type="protein sequence ID" value="TPE47859.1"/>
    <property type="molecule type" value="Genomic_DNA"/>
</dbReference>
<dbReference type="GO" id="GO:0005509">
    <property type="term" value="F:calcium ion binding"/>
    <property type="evidence" value="ECO:0007669"/>
    <property type="project" value="InterPro"/>
</dbReference>
<sequence>MFRTIYENDADITLTDEADTAIIQGNNDTVQGGLEDDWLTASLRAGQPAELSTVLSGGNGADALHAALTVDGISYSEPEDPGHVAATLSGGSGNDVVGIDAASLYADQELTASGGSGSDKIDIVSAFIYDVSESDHGEFDNHSAYIDVDGGTGSDTINVSVEQWTFGTVRIDGGSGDDEINSANGENTIYGGDGDDHIAALGQGSSAIDSWGRNTVYGGGGDDFLDLNAHGEFSTSNIAYGDGGEDTLNLYASGYEDISNVADGGAGDDKLSLSLFASGGLYYSASGSNEAHGGDGDDDVRLVIDLTSGEDYAPSYGYNTAYGDDGDDRLSATLTVDDMSGDQFRSELHGGDGDDRLSVRGGDGNSLFGNVGDDTLLGSSGADRLIGGQGDDYLRGRGGEDEFVFKAARSGERDQVADFHIGEDVIDLSDMDANAFRSGNQAFRFSGPDDWHGTGRVWLEDVGRTTTLVHIDTGRTEMTIALLDGREVHADDYGAGDFLL</sequence>
<evidence type="ECO:0000256" key="2">
    <source>
        <dbReference type="ARBA" id="ARBA00022525"/>
    </source>
</evidence>
<dbReference type="PRINTS" id="PR00313">
    <property type="entry name" value="CABNDNGRPT"/>
</dbReference>
<dbReference type="InterPro" id="IPR011049">
    <property type="entry name" value="Serralysin-like_metalloprot_C"/>
</dbReference>
<keyword evidence="4" id="KW-1185">Reference proteome</keyword>
<evidence type="ECO:0000256" key="1">
    <source>
        <dbReference type="ARBA" id="ARBA00004613"/>
    </source>
</evidence>
<organism evidence="3 4">
    <name type="scientific">Amaricoccus solimangrovi</name>
    <dbReference type="NCBI Taxonomy" id="2589815"/>
    <lineage>
        <taxon>Bacteria</taxon>
        <taxon>Pseudomonadati</taxon>
        <taxon>Pseudomonadota</taxon>
        <taxon>Alphaproteobacteria</taxon>
        <taxon>Rhodobacterales</taxon>
        <taxon>Paracoccaceae</taxon>
        <taxon>Amaricoccus</taxon>
    </lineage>
</organism>
<name>A0A501WE44_9RHOB</name>
<proteinExistence type="predicted"/>
<evidence type="ECO:0000313" key="3">
    <source>
        <dbReference type="EMBL" id="TPE47859.1"/>
    </source>
</evidence>